<dbReference type="EMBL" id="BMNE01000002">
    <property type="protein sequence ID" value="GGN75768.1"/>
    <property type="molecule type" value="Genomic_DNA"/>
</dbReference>
<proteinExistence type="predicted"/>
<comment type="caution">
    <text evidence="2">The sequence shown here is derived from an EMBL/GenBank/DDBJ whole genome shotgun (WGS) entry which is preliminary data.</text>
</comment>
<keyword evidence="1" id="KW-0472">Membrane</keyword>
<sequence>MAGVSPATSGTSRQQVVFDTEVDPDWIPFFTESPMELVPTESMPEVCIEHGLPAVEHRPFFVHSNGPHSEWPTLRAMLMSVAPFVQRLPVEATVRFDCPACEFCLAEIRRSRWIAVLALLVVPLTIAGIFTAVSLELRQLYVPLAFAFLPGCMPIALLAATLAWSRSGFFADVWMNQDADQLIVSAHPDFAAAVERNRAETR</sequence>
<keyword evidence="1" id="KW-1133">Transmembrane helix</keyword>
<evidence type="ECO:0000313" key="3">
    <source>
        <dbReference type="Proteomes" id="UP000658127"/>
    </source>
</evidence>
<keyword evidence="3" id="KW-1185">Reference proteome</keyword>
<name>A0ABQ2K9V2_9NOCA</name>
<keyword evidence="1" id="KW-0812">Transmembrane</keyword>
<feature type="transmembrane region" description="Helical" evidence="1">
    <location>
        <begin position="141"/>
        <end position="165"/>
    </location>
</feature>
<gene>
    <name evidence="2" type="ORF">GCM10011610_20410</name>
</gene>
<organism evidence="2 3">
    <name type="scientific">Nocardia rhizosphaerihabitans</name>
    <dbReference type="NCBI Taxonomy" id="1691570"/>
    <lineage>
        <taxon>Bacteria</taxon>
        <taxon>Bacillati</taxon>
        <taxon>Actinomycetota</taxon>
        <taxon>Actinomycetes</taxon>
        <taxon>Mycobacteriales</taxon>
        <taxon>Nocardiaceae</taxon>
        <taxon>Nocardia</taxon>
    </lineage>
</organism>
<dbReference type="Proteomes" id="UP000658127">
    <property type="component" value="Unassembled WGS sequence"/>
</dbReference>
<evidence type="ECO:0000313" key="2">
    <source>
        <dbReference type="EMBL" id="GGN75768.1"/>
    </source>
</evidence>
<accession>A0ABQ2K9V2</accession>
<feature type="transmembrane region" description="Helical" evidence="1">
    <location>
        <begin position="113"/>
        <end position="135"/>
    </location>
</feature>
<evidence type="ECO:0000256" key="1">
    <source>
        <dbReference type="SAM" id="Phobius"/>
    </source>
</evidence>
<reference evidence="3" key="1">
    <citation type="journal article" date="2019" name="Int. J. Syst. Evol. Microbiol.">
        <title>The Global Catalogue of Microorganisms (GCM) 10K type strain sequencing project: providing services to taxonomists for standard genome sequencing and annotation.</title>
        <authorList>
            <consortium name="The Broad Institute Genomics Platform"/>
            <consortium name="The Broad Institute Genome Sequencing Center for Infectious Disease"/>
            <person name="Wu L."/>
            <person name="Ma J."/>
        </authorList>
    </citation>
    <scope>NUCLEOTIDE SEQUENCE [LARGE SCALE GENOMIC DNA]</scope>
    <source>
        <strain evidence="3">CGMCC 4.7329</strain>
    </source>
</reference>
<protein>
    <submittedName>
        <fullName evidence="2">Uncharacterized protein</fullName>
    </submittedName>
</protein>